<dbReference type="InterPro" id="IPR013785">
    <property type="entry name" value="Aldolase_TIM"/>
</dbReference>
<feature type="domain" description="NADH:flavin oxidoreductase/NADH oxidase N-terminal" evidence="1">
    <location>
        <begin position="16"/>
        <end position="54"/>
    </location>
</feature>
<evidence type="ECO:0000313" key="3">
    <source>
        <dbReference type="Proteomes" id="UP001218246"/>
    </source>
</evidence>
<dbReference type="Proteomes" id="UP001218246">
    <property type="component" value="Unassembled WGS sequence"/>
</dbReference>
<proteinExistence type="predicted"/>
<protein>
    <recommendedName>
        <fullName evidence="1">NADH:flavin oxidoreductase/NADH oxidase N-terminal domain-containing protein</fullName>
    </recommendedName>
</protein>
<evidence type="ECO:0000313" key="2">
    <source>
        <dbReference type="EMBL" id="MDG5753672.1"/>
    </source>
</evidence>
<keyword evidence="3" id="KW-1185">Reference proteome</keyword>
<reference evidence="2 3" key="1">
    <citation type="submission" date="2023-04" db="EMBL/GenBank/DDBJ databases">
        <title>Ectobacillus antri isolated from activated sludge.</title>
        <authorList>
            <person name="Yan P."/>
            <person name="Liu X."/>
        </authorList>
    </citation>
    <scope>NUCLEOTIDE SEQUENCE [LARGE SCALE GENOMIC DNA]</scope>
    <source>
        <strain evidence="2 3">C18H</strain>
    </source>
</reference>
<accession>A0ABT6H4Z7</accession>
<dbReference type="Gene3D" id="3.20.20.70">
    <property type="entry name" value="Aldolase class I"/>
    <property type="match status" value="1"/>
</dbReference>
<dbReference type="SUPFAM" id="SSF51395">
    <property type="entry name" value="FMN-linked oxidoreductases"/>
    <property type="match status" value="1"/>
</dbReference>
<gene>
    <name evidence="2" type="ORF">P6P90_06755</name>
</gene>
<comment type="caution">
    <text evidence="2">The sequence shown here is derived from an EMBL/GenBank/DDBJ whole genome shotgun (WGS) entry which is preliminary data.</text>
</comment>
<sequence length="88" mass="10338">MWTEDELVEYEQLKFQREDAMKAMESGVPLIAIGRELIIDPDWVEKVQNGREDEIETKLDLRAQERLVVPTPLWQAIVSRPDWFPVAE</sequence>
<dbReference type="Pfam" id="PF00724">
    <property type="entry name" value="Oxidored_FMN"/>
    <property type="match status" value="1"/>
</dbReference>
<dbReference type="EMBL" id="JARULN010000004">
    <property type="protein sequence ID" value="MDG5753672.1"/>
    <property type="molecule type" value="Genomic_DNA"/>
</dbReference>
<evidence type="ECO:0000259" key="1">
    <source>
        <dbReference type="Pfam" id="PF00724"/>
    </source>
</evidence>
<name>A0ABT6H4Z7_9BACI</name>
<organism evidence="2 3">
    <name type="scientific">Ectobacillus antri</name>
    <dbReference type="NCBI Taxonomy" id="2486280"/>
    <lineage>
        <taxon>Bacteria</taxon>
        <taxon>Bacillati</taxon>
        <taxon>Bacillota</taxon>
        <taxon>Bacilli</taxon>
        <taxon>Bacillales</taxon>
        <taxon>Bacillaceae</taxon>
        <taxon>Ectobacillus</taxon>
    </lineage>
</organism>
<dbReference type="InterPro" id="IPR001155">
    <property type="entry name" value="OxRdtase_FMN_N"/>
</dbReference>